<protein>
    <submittedName>
        <fullName evidence="2">DUF2568 domain-containing protein</fullName>
    </submittedName>
</protein>
<dbReference type="InterPro" id="IPR021214">
    <property type="entry name" value="DUF2568"/>
</dbReference>
<dbReference type="AlphaFoldDB" id="A0A417YAR8"/>
<sequence>MLFGIGIPSFIATFWGLNLSPKAAIKLPFSIKLILQFTIFVLAALSLHTIGKSGIGIVFFLTIVINKMLLFLLSD</sequence>
<proteinExistence type="predicted"/>
<keyword evidence="1" id="KW-0472">Membrane</keyword>
<comment type="caution">
    <text evidence="2">The sequence shown here is derived from an EMBL/GenBank/DDBJ whole genome shotgun (WGS) entry which is preliminary data.</text>
</comment>
<organism evidence="2 3">
    <name type="scientific">Oceanobacillus profundus</name>
    <dbReference type="NCBI Taxonomy" id="372463"/>
    <lineage>
        <taxon>Bacteria</taxon>
        <taxon>Bacillati</taxon>
        <taxon>Bacillota</taxon>
        <taxon>Bacilli</taxon>
        <taxon>Bacillales</taxon>
        <taxon>Bacillaceae</taxon>
        <taxon>Oceanobacillus</taxon>
    </lineage>
</organism>
<feature type="transmembrane region" description="Helical" evidence="1">
    <location>
        <begin position="54"/>
        <end position="73"/>
    </location>
</feature>
<evidence type="ECO:0000313" key="2">
    <source>
        <dbReference type="EMBL" id="RHW29624.1"/>
    </source>
</evidence>
<gene>
    <name evidence="2" type="ORF">D1B32_21205</name>
</gene>
<accession>A0A417YAR8</accession>
<dbReference type="EMBL" id="QWEH01000022">
    <property type="protein sequence ID" value="RHW29624.1"/>
    <property type="molecule type" value="Genomic_DNA"/>
</dbReference>
<keyword evidence="1" id="KW-0812">Transmembrane</keyword>
<dbReference type="Proteomes" id="UP000285456">
    <property type="component" value="Unassembled WGS sequence"/>
</dbReference>
<dbReference type="Pfam" id="PF10823">
    <property type="entry name" value="DUF2568"/>
    <property type="match status" value="1"/>
</dbReference>
<keyword evidence="1" id="KW-1133">Transmembrane helix</keyword>
<dbReference type="OrthoDB" id="4557830at2"/>
<keyword evidence="3" id="KW-1185">Reference proteome</keyword>
<reference evidence="2 3" key="1">
    <citation type="journal article" date="2007" name="Int. J. Syst. Evol. Microbiol.">
        <title>Oceanobacillus profundus sp. nov., isolated from a deep-sea sediment core.</title>
        <authorList>
            <person name="Kim Y.G."/>
            <person name="Choi D.H."/>
            <person name="Hyun S."/>
            <person name="Cho B.C."/>
        </authorList>
    </citation>
    <scope>NUCLEOTIDE SEQUENCE [LARGE SCALE GENOMIC DNA]</scope>
    <source>
        <strain evidence="2 3">DSM 18246</strain>
    </source>
</reference>
<feature type="transmembrane region" description="Helical" evidence="1">
    <location>
        <begin position="29"/>
        <end position="47"/>
    </location>
</feature>
<evidence type="ECO:0000313" key="3">
    <source>
        <dbReference type="Proteomes" id="UP000285456"/>
    </source>
</evidence>
<evidence type="ECO:0000256" key="1">
    <source>
        <dbReference type="SAM" id="Phobius"/>
    </source>
</evidence>
<name>A0A417YAR8_9BACI</name>